<evidence type="ECO:0000313" key="1">
    <source>
        <dbReference type="EMBL" id="TGY76611.1"/>
    </source>
</evidence>
<sequence>MTYYFKQAAAAAFLMISSLMTSAREHIDLAGDWNFILLNAPSEIPAEGKLSLPGTLDTNRVGIPVEESDNTSQLSRRFSYTGSAIFSKTVTIPEEWRGKHIELLLERTRPASVAVDGKRISYSSLISAPQRHDLSDALSPGTHTIEITVNNGDSIPLPIRNNSHACTESTQTNWNGIIGEIRLSAMPRLHIKSAIPFPQTDSTRNGMRRLDVTLSQNPPAGYIITAMTGDDEADRIKLSPDTDTFSLWLPPTDREQMWSEWNPTSENVSISLQSPDGMMEDSISVSSAPRDFHTVGRQFIVNGHPAFLRGRHDACVFPMTAHVPMDYESWRRYFSIIKDYGLNHVRFHSWCPPEECFRAADEAGVYLQPELPIWGSFDHDNTELMDFLAKELDAIVSEYSHHPSFMMFSLGNELWGEIELMKGFLDRAKEINPYLLTTYGSNIYLGWKGHIDGEDFLVTCRVGGGDGFSTHTRASFSFADADNGGILNSTYPNSEMNFSNAISLSPVPVIGHETGQYQIFPDFREMFKYTGVLRPDNFKEFARRVTDAGNARKAQRFFHASGELATRLYRADMEMNLRTPGMGGFQLLDLQDYPGQGTALVGILDAFMDSKGLVTPEKWREACDQVTILAELPKFCFTSGESVEIPVKVANFSASDLDGMNIGWTTPFASGNLSTSSGEGVVDAGNISLTIPDVKVPVKSSLQLSSSKASNSYDIWIYPTEEPRTEDVVVTTDLDFALKALDKGGRVILCPDTATVRETSLGPLFTTDYWNYRMFRTICDNVKKEPSPGTLGLLIDDSHEAFRLFPTDFHSDWQWFATVANSHPLIIDRLPKDIDPIVEVIDNVERNYRLALMLECSVGKGKLMIISADMKKAAEHPEGRWLLNSVKTYMASKRCKPSLLLSPQQVTDLLTKPSVKRIIKEIRNESYDNKPNGI</sequence>
<protein>
    <submittedName>
        <fullName evidence="1">Beta-glycosidase</fullName>
    </submittedName>
</protein>
<dbReference type="Proteomes" id="UP000306319">
    <property type="component" value="Unassembled WGS sequence"/>
</dbReference>
<name>A0AC61RBS5_9BACT</name>
<keyword evidence="2" id="KW-1185">Reference proteome</keyword>
<gene>
    <name evidence="1" type="ORF">E5331_17745</name>
</gene>
<comment type="caution">
    <text evidence="1">The sequence shown here is derived from an EMBL/GenBank/DDBJ whole genome shotgun (WGS) entry which is preliminary data.</text>
</comment>
<accession>A0AC61RBS5</accession>
<proteinExistence type="predicted"/>
<dbReference type="EMBL" id="SRYB01000038">
    <property type="protein sequence ID" value="TGY76611.1"/>
    <property type="molecule type" value="Genomic_DNA"/>
</dbReference>
<reference evidence="1" key="1">
    <citation type="submission" date="2019-04" db="EMBL/GenBank/DDBJ databases">
        <title>Microbes associate with the intestines of laboratory mice.</title>
        <authorList>
            <person name="Navarre W."/>
            <person name="Wong E."/>
            <person name="Huang K."/>
            <person name="Tropini C."/>
            <person name="Ng K."/>
            <person name="Yu B."/>
        </authorList>
    </citation>
    <scope>NUCLEOTIDE SEQUENCE</scope>
    <source>
        <strain evidence="1">NM04_E33</strain>
    </source>
</reference>
<evidence type="ECO:0000313" key="2">
    <source>
        <dbReference type="Proteomes" id="UP000306319"/>
    </source>
</evidence>
<organism evidence="1 2">
    <name type="scientific">Lepagella muris</name>
    <dbReference type="NCBI Taxonomy" id="3032870"/>
    <lineage>
        <taxon>Bacteria</taxon>
        <taxon>Pseudomonadati</taxon>
        <taxon>Bacteroidota</taxon>
        <taxon>Bacteroidia</taxon>
        <taxon>Bacteroidales</taxon>
        <taxon>Muribaculaceae</taxon>
        <taxon>Lepagella</taxon>
    </lineage>
</organism>